<comment type="caution">
    <text evidence="1">The sequence shown here is derived from an EMBL/GenBank/DDBJ whole genome shotgun (WGS) entry which is preliminary data.</text>
</comment>
<sequence length="104" mass="11986">HDYEQYLFYATQDSNDELSRSGTWIVVAAIIWPKMRASFLCCAAHRMFFCFLFSPGHCAAREDFCATRKVVFLGWLCLCELRRAQACATPRADPCWLGLTFVDF</sequence>
<protein>
    <submittedName>
        <fullName evidence="1">Uncharacterized protein</fullName>
    </submittedName>
</protein>
<dbReference type="EMBL" id="LXQA010187389">
    <property type="protein sequence ID" value="MCI31485.1"/>
    <property type="molecule type" value="Genomic_DNA"/>
</dbReference>
<dbReference type="AlphaFoldDB" id="A0A392R7G6"/>
<proteinExistence type="predicted"/>
<dbReference type="Proteomes" id="UP000265520">
    <property type="component" value="Unassembled WGS sequence"/>
</dbReference>
<reference evidence="1 2" key="1">
    <citation type="journal article" date="2018" name="Front. Plant Sci.">
        <title>Red Clover (Trifolium pratense) and Zigzag Clover (T. medium) - A Picture of Genomic Similarities and Differences.</title>
        <authorList>
            <person name="Dluhosova J."/>
            <person name="Istvanek J."/>
            <person name="Nedelnik J."/>
            <person name="Repkova J."/>
        </authorList>
    </citation>
    <scope>NUCLEOTIDE SEQUENCE [LARGE SCALE GENOMIC DNA]</scope>
    <source>
        <strain evidence="2">cv. 10/8</strain>
        <tissue evidence="1">Leaf</tissue>
    </source>
</reference>
<name>A0A392R7G6_9FABA</name>
<organism evidence="1 2">
    <name type="scientific">Trifolium medium</name>
    <dbReference type="NCBI Taxonomy" id="97028"/>
    <lineage>
        <taxon>Eukaryota</taxon>
        <taxon>Viridiplantae</taxon>
        <taxon>Streptophyta</taxon>
        <taxon>Embryophyta</taxon>
        <taxon>Tracheophyta</taxon>
        <taxon>Spermatophyta</taxon>
        <taxon>Magnoliopsida</taxon>
        <taxon>eudicotyledons</taxon>
        <taxon>Gunneridae</taxon>
        <taxon>Pentapetalae</taxon>
        <taxon>rosids</taxon>
        <taxon>fabids</taxon>
        <taxon>Fabales</taxon>
        <taxon>Fabaceae</taxon>
        <taxon>Papilionoideae</taxon>
        <taxon>50 kb inversion clade</taxon>
        <taxon>NPAAA clade</taxon>
        <taxon>Hologalegina</taxon>
        <taxon>IRL clade</taxon>
        <taxon>Trifolieae</taxon>
        <taxon>Trifolium</taxon>
    </lineage>
</organism>
<evidence type="ECO:0000313" key="1">
    <source>
        <dbReference type="EMBL" id="MCI31485.1"/>
    </source>
</evidence>
<accession>A0A392R7G6</accession>
<feature type="non-terminal residue" evidence="1">
    <location>
        <position position="1"/>
    </location>
</feature>
<keyword evidence="2" id="KW-1185">Reference proteome</keyword>
<evidence type="ECO:0000313" key="2">
    <source>
        <dbReference type="Proteomes" id="UP000265520"/>
    </source>
</evidence>